<evidence type="ECO:0000256" key="6">
    <source>
        <dbReference type="ARBA" id="ARBA00023022"/>
    </source>
</evidence>
<feature type="non-terminal residue" evidence="11">
    <location>
        <position position="1"/>
    </location>
</feature>
<keyword evidence="7 10" id="KW-1015">Disulfide bond</keyword>
<sequence length="125" mass="13838">SVSSANFTHNCMKCICEVEGCEHNVGKCNPDSGSLSCGPYQIKSPYYQDCYSPGSGWQACTKGMSCSETCVKNYMRRYGKYCTGSRTPTCKDYAMIHNGGPKGCTYNLTHYWGKVQRCCNRRGGC</sequence>
<name>R7TIG0_CAPTE</name>
<reference evidence="12" key="3">
    <citation type="submission" date="2015-06" db="UniProtKB">
        <authorList>
            <consortium name="EnsemblMetazoa"/>
        </authorList>
    </citation>
    <scope>IDENTIFICATION</scope>
</reference>
<dbReference type="SUPFAM" id="SSF53955">
    <property type="entry name" value="Lysozyme-like"/>
    <property type="match status" value="1"/>
</dbReference>
<dbReference type="PANTHER" id="PTHR11195">
    <property type="entry name" value="DESTABILASE-RELATED"/>
    <property type="match status" value="1"/>
</dbReference>
<dbReference type="Gene3D" id="1.10.530.10">
    <property type="match status" value="1"/>
</dbReference>
<evidence type="ECO:0000256" key="7">
    <source>
        <dbReference type="ARBA" id="ARBA00023157"/>
    </source>
</evidence>
<keyword evidence="13" id="KW-1185">Reference proteome</keyword>
<evidence type="ECO:0000256" key="4">
    <source>
        <dbReference type="ARBA" id="ARBA00022638"/>
    </source>
</evidence>
<dbReference type="GO" id="GO:0031640">
    <property type="term" value="P:killing of cells of another organism"/>
    <property type="evidence" value="ECO:0007669"/>
    <property type="project" value="UniProtKB-KW"/>
</dbReference>
<dbReference type="OrthoDB" id="6337871at2759"/>
<feature type="disulfide bond" evidence="10">
    <location>
        <begin position="11"/>
        <end position="90"/>
    </location>
</feature>
<dbReference type="GO" id="GO:0003796">
    <property type="term" value="F:lysozyme activity"/>
    <property type="evidence" value="ECO:0007669"/>
    <property type="project" value="UniProtKB-EC"/>
</dbReference>
<dbReference type="EnsemblMetazoa" id="CapteT104941">
    <property type="protein sequence ID" value="CapteP104941"/>
    <property type="gene ID" value="CapteG104941"/>
</dbReference>
<dbReference type="OMA" id="VKYGQDC"/>
<dbReference type="Proteomes" id="UP000014760">
    <property type="component" value="Unassembled WGS sequence"/>
</dbReference>
<evidence type="ECO:0000256" key="9">
    <source>
        <dbReference type="PIRSR" id="PIRSR608597-1"/>
    </source>
</evidence>
<dbReference type="Pfam" id="PF05497">
    <property type="entry name" value="Destabilase"/>
    <property type="match status" value="1"/>
</dbReference>
<keyword evidence="3" id="KW-0929">Antimicrobial</keyword>
<dbReference type="FunCoup" id="R7TIG0">
    <property type="interactions" value="41"/>
</dbReference>
<comment type="catalytic activity">
    <reaction evidence="1">
        <text>Hydrolysis of (1-&gt;4)-beta-linkages between N-acetylmuramic acid and N-acetyl-D-glucosamine residues in a peptidoglycan and between N-acetyl-D-glucosamine residues in chitodextrins.</text>
        <dbReference type="EC" id="3.2.1.17"/>
    </reaction>
</comment>
<feature type="active site" description="Proton donor" evidence="9">
    <location>
        <position position="19"/>
    </location>
</feature>
<dbReference type="GO" id="GO:0042742">
    <property type="term" value="P:defense response to bacterium"/>
    <property type="evidence" value="ECO:0007669"/>
    <property type="project" value="UniProtKB-KW"/>
</dbReference>
<dbReference type="EMBL" id="KB309702">
    <property type="protein sequence ID" value="ELT93524.1"/>
    <property type="molecule type" value="Genomic_DNA"/>
</dbReference>
<keyword evidence="4" id="KW-0081">Bacteriolytic enzyme</keyword>
<reference evidence="13" key="1">
    <citation type="submission" date="2012-12" db="EMBL/GenBank/DDBJ databases">
        <authorList>
            <person name="Hellsten U."/>
            <person name="Grimwood J."/>
            <person name="Chapman J.A."/>
            <person name="Shapiro H."/>
            <person name="Aerts A."/>
            <person name="Otillar R.P."/>
            <person name="Terry A.Y."/>
            <person name="Boore J.L."/>
            <person name="Simakov O."/>
            <person name="Marletaz F."/>
            <person name="Cho S.-J."/>
            <person name="Edsinger-Gonzales E."/>
            <person name="Havlak P."/>
            <person name="Kuo D.-H."/>
            <person name="Larsson T."/>
            <person name="Lv J."/>
            <person name="Arendt D."/>
            <person name="Savage R."/>
            <person name="Osoegawa K."/>
            <person name="de Jong P."/>
            <person name="Lindberg D.R."/>
            <person name="Seaver E.C."/>
            <person name="Weisblat D.A."/>
            <person name="Putnam N.H."/>
            <person name="Grigoriev I.V."/>
            <person name="Rokhsar D.S."/>
        </authorList>
    </citation>
    <scope>NUCLEOTIDE SEQUENCE</scope>
    <source>
        <strain evidence="13">I ESC-2004</strain>
    </source>
</reference>
<evidence type="ECO:0000256" key="10">
    <source>
        <dbReference type="PIRSR" id="PIRSR608597-3"/>
    </source>
</evidence>
<evidence type="ECO:0000313" key="12">
    <source>
        <dbReference type="EnsemblMetazoa" id="CapteP104941"/>
    </source>
</evidence>
<evidence type="ECO:0000313" key="11">
    <source>
        <dbReference type="EMBL" id="ELT93524.1"/>
    </source>
</evidence>
<feature type="disulfide bond" evidence="10">
    <location>
        <begin position="14"/>
        <end position="119"/>
    </location>
</feature>
<reference evidence="11 13" key="2">
    <citation type="journal article" date="2013" name="Nature">
        <title>Insights into bilaterian evolution from three spiralian genomes.</title>
        <authorList>
            <person name="Simakov O."/>
            <person name="Marletaz F."/>
            <person name="Cho S.J."/>
            <person name="Edsinger-Gonzales E."/>
            <person name="Havlak P."/>
            <person name="Hellsten U."/>
            <person name="Kuo D.H."/>
            <person name="Larsson T."/>
            <person name="Lv J."/>
            <person name="Arendt D."/>
            <person name="Savage R."/>
            <person name="Osoegawa K."/>
            <person name="de Jong P."/>
            <person name="Grimwood J."/>
            <person name="Chapman J.A."/>
            <person name="Shapiro H."/>
            <person name="Aerts A."/>
            <person name="Otillar R.P."/>
            <person name="Terry A.Y."/>
            <person name="Boore J.L."/>
            <person name="Grigoriev I.V."/>
            <person name="Lindberg D.R."/>
            <person name="Seaver E.C."/>
            <person name="Weisblat D.A."/>
            <person name="Putnam N.H."/>
            <person name="Rokhsar D.S."/>
        </authorList>
    </citation>
    <scope>NUCLEOTIDE SEQUENCE</scope>
    <source>
        <strain evidence="11 13">I ESC-2004</strain>
    </source>
</reference>
<feature type="disulfide bond" evidence="10">
    <location>
        <begin position="28"/>
        <end position="37"/>
    </location>
</feature>
<organism evidence="11">
    <name type="scientific">Capitella teleta</name>
    <name type="common">Polychaete worm</name>
    <dbReference type="NCBI Taxonomy" id="283909"/>
    <lineage>
        <taxon>Eukaryota</taxon>
        <taxon>Metazoa</taxon>
        <taxon>Spiralia</taxon>
        <taxon>Lophotrochozoa</taxon>
        <taxon>Annelida</taxon>
        <taxon>Polychaeta</taxon>
        <taxon>Sedentaria</taxon>
        <taxon>Scolecida</taxon>
        <taxon>Capitellidae</taxon>
        <taxon>Capitella</taxon>
    </lineage>
</organism>
<evidence type="ECO:0000256" key="5">
    <source>
        <dbReference type="ARBA" id="ARBA00022801"/>
    </source>
</evidence>
<evidence type="ECO:0000256" key="2">
    <source>
        <dbReference type="ARBA" id="ARBA00012732"/>
    </source>
</evidence>
<dbReference type="EMBL" id="AMQN01012707">
    <property type="status" value="NOT_ANNOTATED_CDS"/>
    <property type="molecule type" value="Genomic_DNA"/>
</dbReference>
<evidence type="ECO:0000256" key="1">
    <source>
        <dbReference type="ARBA" id="ARBA00000632"/>
    </source>
</evidence>
<protein>
    <recommendedName>
        <fullName evidence="2">lysozyme</fullName>
        <ecNumber evidence="2">3.2.1.17</ecNumber>
    </recommendedName>
</protein>
<feature type="disulfide bond" evidence="10">
    <location>
        <begin position="60"/>
        <end position="66"/>
    </location>
</feature>
<proteinExistence type="predicted"/>
<feature type="disulfide bond" evidence="10">
    <location>
        <begin position="50"/>
        <end position="70"/>
    </location>
</feature>
<accession>R7TIG0</accession>
<dbReference type="PROSITE" id="PS51909">
    <property type="entry name" value="LYSOZYME_I"/>
    <property type="match status" value="1"/>
</dbReference>
<gene>
    <name evidence="11" type="ORF">CAPTEDRAFT_104941</name>
</gene>
<keyword evidence="5" id="KW-0378">Hydrolase</keyword>
<evidence type="ECO:0000256" key="8">
    <source>
        <dbReference type="ARBA" id="ARBA00023295"/>
    </source>
</evidence>
<keyword evidence="6" id="KW-0044">Antibiotic</keyword>
<evidence type="ECO:0000256" key="3">
    <source>
        <dbReference type="ARBA" id="ARBA00022529"/>
    </source>
</evidence>
<dbReference type="InterPro" id="IPR023346">
    <property type="entry name" value="Lysozyme-like_dom_sf"/>
</dbReference>
<dbReference type="InterPro" id="IPR008597">
    <property type="entry name" value="Invert_lysozyme"/>
</dbReference>
<dbReference type="HOGENOM" id="CLU_130604_1_0_1"/>
<keyword evidence="8" id="KW-0326">Glycosidase</keyword>
<dbReference type="EC" id="3.2.1.17" evidence="2"/>
<dbReference type="AlphaFoldDB" id="R7TIG0"/>
<dbReference type="PANTHER" id="PTHR11195:SF13">
    <property type="entry name" value="INVERTEBRATE-TYPE LYSOZYME 2-RELATED"/>
    <property type="match status" value="1"/>
</dbReference>
<evidence type="ECO:0000313" key="13">
    <source>
        <dbReference type="Proteomes" id="UP000014760"/>
    </source>
</evidence>
<feature type="active site" description="Nucleophile" evidence="9">
    <location>
        <position position="31"/>
    </location>
</feature>